<comment type="caution">
    <text evidence="1">The sequence shown here is derived from an EMBL/GenBank/DDBJ whole genome shotgun (WGS) entry which is preliminary data.</text>
</comment>
<name>A0ABQ4YLL4_9ASTR</name>
<dbReference type="EMBL" id="BQNB010010483">
    <property type="protein sequence ID" value="GJS77896.1"/>
    <property type="molecule type" value="Genomic_DNA"/>
</dbReference>
<organism evidence="1 2">
    <name type="scientific">Tanacetum coccineum</name>
    <dbReference type="NCBI Taxonomy" id="301880"/>
    <lineage>
        <taxon>Eukaryota</taxon>
        <taxon>Viridiplantae</taxon>
        <taxon>Streptophyta</taxon>
        <taxon>Embryophyta</taxon>
        <taxon>Tracheophyta</taxon>
        <taxon>Spermatophyta</taxon>
        <taxon>Magnoliopsida</taxon>
        <taxon>eudicotyledons</taxon>
        <taxon>Gunneridae</taxon>
        <taxon>Pentapetalae</taxon>
        <taxon>asterids</taxon>
        <taxon>campanulids</taxon>
        <taxon>Asterales</taxon>
        <taxon>Asteraceae</taxon>
        <taxon>Asteroideae</taxon>
        <taxon>Anthemideae</taxon>
        <taxon>Anthemidinae</taxon>
        <taxon>Tanacetum</taxon>
    </lineage>
</organism>
<proteinExistence type="predicted"/>
<reference evidence="1" key="1">
    <citation type="journal article" date="2022" name="Int. J. Mol. Sci.">
        <title>Draft Genome of Tanacetum Coccineum: Genomic Comparison of Closely Related Tanacetum-Family Plants.</title>
        <authorList>
            <person name="Yamashiro T."/>
            <person name="Shiraishi A."/>
            <person name="Nakayama K."/>
            <person name="Satake H."/>
        </authorList>
    </citation>
    <scope>NUCLEOTIDE SEQUENCE</scope>
</reference>
<evidence type="ECO:0000313" key="1">
    <source>
        <dbReference type="EMBL" id="GJS77896.1"/>
    </source>
</evidence>
<keyword evidence="2" id="KW-1185">Reference proteome</keyword>
<dbReference type="Proteomes" id="UP001151760">
    <property type="component" value="Unassembled WGS sequence"/>
</dbReference>
<accession>A0ABQ4YLL4</accession>
<sequence>MSDSSSHPAYNNGLYQPSIRTVLKISGMERHEKREGRGIDLEKMVVPVLYEIQWFAIGNGSRVGTFAERHPHFILGTGIEHTQAIDRRLKAVDATQDLKMRNGKKFSKNILQEINAKTSENHIFVSCSIAQDNCKEVLSWWQLGVTITTLDEAIPLADLFHLESKCKKAFDMVYYKKYYNCSQTKSVRKSIKKCQEGKSASPSLIISVSRSSDGKGLW</sequence>
<gene>
    <name evidence="1" type="ORF">Tco_0727777</name>
</gene>
<protein>
    <submittedName>
        <fullName evidence="1">Uncharacterized protein</fullName>
    </submittedName>
</protein>
<evidence type="ECO:0000313" key="2">
    <source>
        <dbReference type="Proteomes" id="UP001151760"/>
    </source>
</evidence>
<reference evidence="1" key="2">
    <citation type="submission" date="2022-01" db="EMBL/GenBank/DDBJ databases">
        <authorList>
            <person name="Yamashiro T."/>
            <person name="Shiraishi A."/>
            <person name="Satake H."/>
            <person name="Nakayama K."/>
        </authorList>
    </citation>
    <scope>NUCLEOTIDE SEQUENCE</scope>
</reference>